<dbReference type="Pfam" id="PF00392">
    <property type="entry name" value="GntR"/>
    <property type="match status" value="1"/>
</dbReference>
<dbReference type="SUPFAM" id="SSF46785">
    <property type="entry name" value="Winged helix' DNA-binding domain"/>
    <property type="match status" value="1"/>
</dbReference>
<gene>
    <name evidence="5" type="ORF">HDA32_000468</name>
</gene>
<dbReference type="InterPro" id="IPR036390">
    <property type="entry name" value="WH_DNA-bd_sf"/>
</dbReference>
<reference evidence="5 6" key="1">
    <citation type="submission" date="2020-07" db="EMBL/GenBank/DDBJ databases">
        <title>Sequencing the genomes of 1000 actinobacteria strains.</title>
        <authorList>
            <person name="Klenk H.-P."/>
        </authorList>
    </citation>
    <scope>NUCLEOTIDE SEQUENCE [LARGE SCALE GENOMIC DNA]</scope>
    <source>
        <strain evidence="5 6">CXB654</strain>
    </source>
</reference>
<comment type="caution">
    <text evidence="5">The sequence shown here is derived from an EMBL/GenBank/DDBJ whole genome shotgun (WGS) entry which is preliminary data.</text>
</comment>
<keyword evidence="3" id="KW-0804">Transcription</keyword>
<keyword evidence="1" id="KW-0805">Transcription regulation</keyword>
<dbReference type="PANTHER" id="PTHR43537:SF5">
    <property type="entry name" value="UXU OPERON TRANSCRIPTIONAL REGULATOR"/>
    <property type="match status" value="1"/>
</dbReference>
<dbReference type="SMART" id="SM00895">
    <property type="entry name" value="FCD"/>
    <property type="match status" value="1"/>
</dbReference>
<dbReference type="InterPro" id="IPR011711">
    <property type="entry name" value="GntR_C"/>
</dbReference>
<dbReference type="EMBL" id="JACCCC010000001">
    <property type="protein sequence ID" value="NYE45348.1"/>
    <property type="molecule type" value="Genomic_DNA"/>
</dbReference>
<protein>
    <submittedName>
        <fullName evidence="5">DNA-binding GntR family transcriptional regulator</fullName>
    </submittedName>
</protein>
<dbReference type="PROSITE" id="PS50949">
    <property type="entry name" value="HTH_GNTR"/>
    <property type="match status" value="1"/>
</dbReference>
<dbReference type="Gene3D" id="1.10.10.10">
    <property type="entry name" value="Winged helix-like DNA-binding domain superfamily/Winged helix DNA-binding domain"/>
    <property type="match status" value="1"/>
</dbReference>
<accession>A0A852TN32</accession>
<dbReference type="GO" id="GO:0003677">
    <property type="term" value="F:DNA binding"/>
    <property type="evidence" value="ECO:0007669"/>
    <property type="project" value="UniProtKB-KW"/>
</dbReference>
<evidence type="ECO:0000259" key="4">
    <source>
        <dbReference type="PROSITE" id="PS50949"/>
    </source>
</evidence>
<dbReference type="PANTHER" id="PTHR43537">
    <property type="entry name" value="TRANSCRIPTIONAL REGULATOR, GNTR FAMILY"/>
    <property type="match status" value="1"/>
</dbReference>
<evidence type="ECO:0000313" key="5">
    <source>
        <dbReference type="EMBL" id="NYE45348.1"/>
    </source>
</evidence>
<dbReference type="CDD" id="cd07377">
    <property type="entry name" value="WHTH_GntR"/>
    <property type="match status" value="1"/>
</dbReference>
<name>A0A852TN32_9ACTN</name>
<dbReference type="Pfam" id="PF07729">
    <property type="entry name" value="FCD"/>
    <property type="match status" value="1"/>
</dbReference>
<keyword evidence="6" id="KW-1185">Reference proteome</keyword>
<dbReference type="Proteomes" id="UP000589036">
    <property type="component" value="Unassembled WGS sequence"/>
</dbReference>
<keyword evidence="2 5" id="KW-0238">DNA-binding</keyword>
<evidence type="ECO:0000256" key="3">
    <source>
        <dbReference type="ARBA" id="ARBA00023163"/>
    </source>
</evidence>
<dbReference type="GO" id="GO:0003700">
    <property type="term" value="F:DNA-binding transcription factor activity"/>
    <property type="evidence" value="ECO:0007669"/>
    <property type="project" value="InterPro"/>
</dbReference>
<dbReference type="AlphaFoldDB" id="A0A852TN32"/>
<dbReference type="SUPFAM" id="SSF48008">
    <property type="entry name" value="GntR ligand-binding domain-like"/>
    <property type="match status" value="1"/>
</dbReference>
<dbReference type="Gene3D" id="1.20.120.530">
    <property type="entry name" value="GntR ligand-binding domain-like"/>
    <property type="match status" value="1"/>
</dbReference>
<sequence length="222" mass="24758">MSTSVNDPAPESPEAPVPLGERAYTAIRDLVITLEIPPGAVINEERLSRRLGIGRTPVRNAIKRLETERLVAVFPRRGTFATEINITDHALIADVRRELEGLAARRAAQRATPRDRADLARLRDGVAEHGSAPESVMRLDTEVHRALYRATRNAYLESTLGQYYNHALRIWYLFLDRLPDVGAHVAEHRPLLDAVVSGEAETAHALAVEHVNAFERTVRDLI</sequence>
<dbReference type="InterPro" id="IPR000524">
    <property type="entry name" value="Tscrpt_reg_HTH_GntR"/>
</dbReference>
<evidence type="ECO:0000256" key="1">
    <source>
        <dbReference type="ARBA" id="ARBA00023015"/>
    </source>
</evidence>
<dbReference type="RefSeq" id="WP_179641587.1">
    <property type="nucleotide sequence ID" value="NZ_BAAAYY010000007.1"/>
</dbReference>
<evidence type="ECO:0000313" key="6">
    <source>
        <dbReference type="Proteomes" id="UP000589036"/>
    </source>
</evidence>
<proteinExistence type="predicted"/>
<evidence type="ECO:0000256" key="2">
    <source>
        <dbReference type="ARBA" id="ARBA00023125"/>
    </source>
</evidence>
<dbReference type="InterPro" id="IPR008920">
    <property type="entry name" value="TF_FadR/GntR_C"/>
</dbReference>
<feature type="domain" description="HTH gntR-type" evidence="4">
    <location>
        <begin position="17"/>
        <end position="84"/>
    </location>
</feature>
<organism evidence="5 6">
    <name type="scientific">Spinactinospora alkalitolerans</name>
    <dbReference type="NCBI Taxonomy" id="687207"/>
    <lineage>
        <taxon>Bacteria</taxon>
        <taxon>Bacillati</taxon>
        <taxon>Actinomycetota</taxon>
        <taxon>Actinomycetes</taxon>
        <taxon>Streptosporangiales</taxon>
        <taxon>Nocardiopsidaceae</taxon>
        <taxon>Spinactinospora</taxon>
    </lineage>
</organism>
<dbReference type="InterPro" id="IPR036388">
    <property type="entry name" value="WH-like_DNA-bd_sf"/>
</dbReference>
<dbReference type="SMART" id="SM00345">
    <property type="entry name" value="HTH_GNTR"/>
    <property type="match status" value="1"/>
</dbReference>